<gene>
    <name evidence="4" type="ORF">BJI67_10260</name>
</gene>
<protein>
    <recommendedName>
        <fullName evidence="6">Oxygenase</fullName>
    </recommendedName>
</protein>
<evidence type="ECO:0000259" key="3">
    <source>
        <dbReference type="PROSITE" id="PS51384"/>
    </source>
</evidence>
<dbReference type="InterPro" id="IPR012675">
    <property type="entry name" value="Beta-grasp_dom_sf"/>
</dbReference>
<dbReference type="InterPro" id="IPR050415">
    <property type="entry name" value="MRET"/>
</dbReference>
<dbReference type="Proteomes" id="UP000095342">
    <property type="component" value="Chromosome"/>
</dbReference>
<dbReference type="SUPFAM" id="SSF63380">
    <property type="entry name" value="Riboflavin synthase domain-like"/>
    <property type="match status" value="1"/>
</dbReference>
<dbReference type="RefSeq" id="WP_070072942.1">
    <property type="nucleotide sequence ID" value="NZ_CP017448.1"/>
</dbReference>
<dbReference type="InterPro" id="IPR008333">
    <property type="entry name" value="Cbr1-like_FAD-bd_dom"/>
</dbReference>
<dbReference type="GO" id="GO:0016491">
    <property type="term" value="F:oxidoreductase activity"/>
    <property type="evidence" value="ECO:0007669"/>
    <property type="project" value="InterPro"/>
</dbReference>
<dbReference type="AlphaFoldDB" id="A0A1D8K8T3"/>
<dbReference type="Pfam" id="PF00970">
    <property type="entry name" value="FAD_binding_6"/>
    <property type="match status" value="1"/>
</dbReference>
<dbReference type="InterPro" id="IPR017938">
    <property type="entry name" value="Riboflavin_synthase-like_b-brl"/>
</dbReference>
<dbReference type="SUPFAM" id="SSF52343">
    <property type="entry name" value="Ferredoxin reductase-like, C-terminal NADP-linked domain"/>
    <property type="match status" value="1"/>
</dbReference>
<dbReference type="EMBL" id="CP017448">
    <property type="protein sequence ID" value="AOV17389.1"/>
    <property type="molecule type" value="Genomic_DNA"/>
</dbReference>
<dbReference type="KEGG" id="aaeo:BJI67_10260"/>
<dbReference type="InterPro" id="IPR017927">
    <property type="entry name" value="FAD-bd_FR_type"/>
</dbReference>
<dbReference type="InterPro" id="IPR039261">
    <property type="entry name" value="FNR_nucleotide-bd"/>
</dbReference>
<keyword evidence="5" id="KW-1185">Reference proteome</keyword>
<evidence type="ECO:0000256" key="1">
    <source>
        <dbReference type="ARBA" id="ARBA00034078"/>
    </source>
</evidence>
<dbReference type="PROSITE" id="PS51384">
    <property type="entry name" value="FAD_FR"/>
    <property type="match status" value="1"/>
</dbReference>
<evidence type="ECO:0000313" key="5">
    <source>
        <dbReference type="Proteomes" id="UP000095342"/>
    </source>
</evidence>
<dbReference type="Gene3D" id="3.10.20.30">
    <property type="match status" value="1"/>
</dbReference>
<dbReference type="PRINTS" id="PR00410">
    <property type="entry name" value="PHEHYDRXLASE"/>
</dbReference>
<dbReference type="InterPro" id="IPR001433">
    <property type="entry name" value="OxRdtase_FAD/NAD-bd"/>
</dbReference>
<sequence>MAKIHYAGTDYSVHSGASVLETLEGAGVEIPNACRSGVCQSCLMQARAGHVPPVAQAGLKDTLKAQNYFLACQCRPESDLDVVLAGEVAMGETSVRLAGVEMLNSSVMRVRVAPESTFPHRSGQFINLVREDGLRRSYSLAGCASAPGDTLELHVRHIPGGAMSDWLRSHAVVGESMRIQGPHGSCFYMPGNPDQPILLIGTGTGLAPLYGIVCDALASGHSGPIHLYHGARSKADLYLVDELHALAERYPNLEYLPCVIEGEVGRACAVGRVDDIGFGAHPALKGWRSYFCGSPELVNRMRKRAYLAGAGLSDIYVDAFLPAGGAIA</sequence>
<dbReference type="Gene3D" id="2.40.30.10">
    <property type="entry name" value="Translation factors"/>
    <property type="match status" value="1"/>
</dbReference>
<dbReference type="Pfam" id="PF00111">
    <property type="entry name" value="Fer2"/>
    <property type="match status" value="1"/>
</dbReference>
<feature type="domain" description="2Fe-2S ferredoxin-type" evidence="2">
    <location>
        <begin position="2"/>
        <end position="88"/>
    </location>
</feature>
<reference evidence="4 5" key="1">
    <citation type="submission" date="2016-09" db="EMBL/GenBank/DDBJ databases">
        <title>Acidihalobacter prosperus V6 (DSM14174).</title>
        <authorList>
            <person name="Khaleque H.N."/>
            <person name="Ramsay J.P."/>
            <person name="Murphy R.J.T."/>
            <person name="Kaksonen A.H."/>
            <person name="Boxall N.J."/>
            <person name="Watkin E.L.J."/>
        </authorList>
    </citation>
    <scope>NUCLEOTIDE SEQUENCE [LARGE SCALE GENOMIC DNA]</scope>
    <source>
        <strain evidence="4 5">V6</strain>
    </source>
</reference>
<evidence type="ECO:0008006" key="6">
    <source>
        <dbReference type="Google" id="ProtNLM"/>
    </source>
</evidence>
<dbReference type="SUPFAM" id="SSF54292">
    <property type="entry name" value="2Fe-2S ferredoxin-like"/>
    <property type="match status" value="1"/>
</dbReference>
<comment type="cofactor">
    <cofactor evidence="1">
        <name>[2Fe-2S] cluster</name>
        <dbReference type="ChEBI" id="CHEBI:190135"/>
    </cofactor>
</comment>
<dbReference type="Pfam" id="PF00175">
    <property type="entry name" value="NAD_binding_1"/>
    <property type="match status" value="1"/>
</dbReference>
<dbReference type="PRINTS" id="PR00371">
    <property type="entry name" value="FPNCR"/>
</dbReference>
<organism evidence="4 5">
    <name type="scientific">Acidihalobacter aeolianus</name>
    <dbReference type="NCBI Taxonomy" id="2792603"/>
    <lineage>
        <taxon>Bacteria</taxon>
        <taxon>Pseudomonadati</taxon>
        <taxon>Pseudomonadota</taxon>
        <taxon>Gammaproteobacteria</taxon>
        <taxon>Chromatiales</taxon>
        <taxon>Ectothiorhodospiraceae</taxon>
        <taxon>Acidihalobacter</taxon>
    </lineage>
</organism>
<dbReference type="InterPro" id="IPR001041">
    <property type="entry name" value="2Fe-2S_ferredoxin-type"/>
</dbReference>
<dbReference type="InterPro" id="IPR036010">
    <property type="entry name" value="2Fe-2S_ferredoxin-like_sf"/>
</dbReference>
<dbReference type="CDD" id="cd06194">
    <property type="entry name" value="FNR_N-term_Iron_sulfur_binding"/>
    <property type="match status" value="1"/>
</dbReference>
<evidence type="ECO:0000313" key="4">
    <source>
        <dbReference type="EMBL" id="AOV17389.1"/>
    </source>
</evidence>
<dbReference type="PROSITE" id="PS51085">
    <property type="entry name" value="2FE2S_FER_2"/>
    <property type="match status" value="1"/>
</dbReference>
<dbReference type="GO" id="GO:0051536">
    <property type="term" value="F:iron-sulfur cluster binding"/>
    <property type="evidence" value="ECO:0007669"/>
    <property type="project" value="InterPro"/>
</dbReference>
<name>A0A1D8K8T3_9GAMM</name>
<proteinExistence type="predicted"/>
<dbReference type="Gene3D" id="3.40.50.80">
    <property type="entry name" value="Nucleotide-binding domain of ferredoxin-NADP reductase (FNR) module"/>
    <property type="match status" value="1"/>
</dbReference>
<dbReference type="InterPro" id="IPR001709">
    <property type="entry name" value="Flavoprot_Pyr_Nucl_cyt_Rdtase"/>
</dbReference>
<dbReference type="PANTHER" id="PTHR47354">
    <property type="entry name" value="NADH OXIDOREDUCTASE HCR"/>
    <property type="match status" value="1"/>
</dbReference>
<feature type="domain" description="FAD-binding FR-type" evidence="3">
    <location>
        <begin position="90"/>
        <end position="189"/>
    </location>
</feature>
<dbReference type="CDD" id="cd00207">
    <property type="entry name" value="fer2"/>
    <property type="match status" value="1"/>
</dbReference>
<evidence type="ECO:0000259" key="2">
    <source>
        <dbReference type="PROSITE" id="PS51085"/>
    </source>
</evidence>
<accession>A0A1D8K8T3</accession>
<dbReference type="PANTHER" id="PTHR47354:SF5">
    <property type="entry name" value="PROTEIN RFBI"/>
    <property type="match status" value="1"/>
</dbReference>